<feature type="compositionally biased region" description="Polar residues" evidence="2">
    <location>
        <begin position="273"/>
        <end position="289"/>
    </location>
</feature>
<dbReference type="SUPFAM" id="SSF89837">
    <property type="entry name" value="Doublecortin (DC)"/>
    <property type="match status" value="2"/>
</dbReference>
<dbReference type="PROSITE" id="PS50309">
    <property type="entry name" value="DC"/>
    <property type="match status" value="2"/>
</dbReference>
<sequence>MAGVAKRPSHARLSKTVMVYRNGDGYFPGNRFVINPRQLVTFDSFLNAVTRVIAAPFGAVRNVYTPHEGHRVSSFETLEHGEKYVVGGSERFKKLDYINITIKKPQRKTTEMIQPVVHSTINVPARWRRILYEPCTINVFTNGDILVPAVRILLPKYTLMSWDSVLAMVTEKVHLHTGAVHKLCRLDGTPITSSRQLENNQYYVGVGMERFRLLPYFHWVPRKNIVQEGSMHDFLPPAPKKGKNKGDLFADPKRYGNSLFYAKPNKRPECYSRQKSGLSKTQPLLSSGEGSVFRAKHSRIETAGAAEVQEDKHMQVVLPIDKMEASVVEEELCETTKHTTCQSRTLTPRSKEEPPASCGRLTRILAPNEHFSLPHIDSVPPSSHASVASSPPALSD</sequence>
<evidence type="ECO:0000256" key="1">
    <source>
        <dbReference type="ARBA" id="ARBA00022737"/>
    </source>
</evidence>
<gene>
    <name evidence="4" type="ORF">AALO_G00117200</name>
</gene>
<dbReference type="PANTHER" id="PTHR23004">
    <property type="entry name" value="DOUBLECORTIN DOMAIN CONTAINING 2"/>
    <property type="match status" value="1"/>
</dbReference>
<dbReference type="Pfam" id="PF03607">
    <property type="entry name" value="DCX"/>
    <property type="match status" value="2"/>
</dbReference>
<dbReference type="Gene3D" id="3.10.20.230">
    <property type="entry name" value="Doublecortin domain"/>
    <property type="match status" value="2"/>
</dbReference>
<protein>
    <recommendedName>
        <fullName evidence="3">Doublecortin domain-containing protein</fullName>
    </recommendedName>
</protein>
<evidence type="ECO:0000313" key="4">
    <source>
        <dbReference type="EMBL" id="KAG5277405.1"/>
    </source>
</evidence>
<dbReference type="CDD" id="cd17071">
    <property type="entry name" value="DCX1_DCDC2_like"/>
    <property type="match status" value="1"/>
</dbReference>
<comment type="caution">
    <text evidence="4">The sequence shown here is derived from an EMBL/GenBank/DDBJ whole genome shotgun (WGS) entry which is preliminary data.</text>
</comment>
<keyword evidence="1" id="KW-0677">Repeat</keyword>
<feature type="domain" description="Doublecortin" evidence="3">
    <location>
        <begin position="15"/>
        <end position="98"/>
    </location>
</feature>
<organism evidence="4 5">
    <name type="scientific">Alosa alosa</name>
    <name type="common">allis shad</name>
    <dbReference type="NCBI Taxonomy" id="278164"/>
    <lineage>
        <taxon>Eukaryota</taxon>
        <taxon>Metazoa</taxon>
        <taxon>Chordata</taxon>
        <taxon>Craniata</taxon>
        <taxon>Vertebrata</taxon>
        <taxon>Euteleostomi</taxon>
        <taxon>Actinopterygii</taxon>
        <taxon>Neopterygii</taxon>
        <taxon>Teleostei</taxon>
        <taxon>Clupei</taxon>
        <taxon>Clupeiformes</taxon>
        <taxon>Clupeoidei</taxon>
        <taxon>Clupeidae</taxon>
        <taxon>Alosa</taxon>
    </lineage>
</organism>
<dbReference type="AlphaFoldDB" id="A0AAV6GRC7"/>
<dbReference type="FunFam" id="3.10.20.230:FF:000004">
    <property type="entry name" value="Doublecortin domain containing 2"/>
    <property type="match status" value="1"/>
</dbReference>
<name>A0AAV6GRC7_9TELE</name>
<dbReference type="Proteomes" id="UP000823561">
    <property type="component" value="Chromosome 8"/>
</dbReference>
<evidence type="ECO:0000313" key="5">
    <source>
        <dbReference type="Proteomes" id="UP000823561"/>
    </source>
</evidence>
<feature type="region of interest" description="Disordered" evidence="2">
    <location>
        <begin position="372"/>
        <end position="396"/>
    </location>
</feature>
<dbReference type="GO" id="GO:0035556">
    <property type="term" value="P:intracellular signal transduction"/>
    <property type="evidence" value="ECO:0007669"/>
    <property type="project" value="InterPro"/>
</dbReference>
<dbReference type="InterPro" id="IPR036572">
    <property type="entry name" value="Doublecortin_dom_sf"/>
</dbReference>
<proteinExistence type="predicted"/>
<feature type="compositionally biased region" description="Low complexity" evidence="2">
    <location>
        <begin position="378"/>
        <end position="396"/>
    </location>
</feature>
<dbReference type="GO" id="GO:0005815">
    <property type="term" value="C:microtubule organizing center"/>
    <property type="evidence" value="ECO:0007669"/>
    <property type="project" value="TreeGrafter"/>
</dbReference>
<evidence type="ECO:0000256" key="2">
    <source>
        <dbReference type="SAM" id="MobiDB-lite"/>
    </source>
</evidence>
<accession>A0AAV6GRC7</accession>
<feature type="region of interest" description="Disordered" evidence="2">
    <location>
        <begin position="272"/>
        <end position="292"/>
    </location>
</feature>
<keyword evidence="5" id="KW-1185">Reference proteome</keyword>
<dbReference type="EMBL" id="JADWDJ010000008">
    <property type="protein sequence ID" value="KAG5277405.1"/>
    <property type="molecule type" value="Genomic_DNA"/>
</dbReference>
<dbReference type="InterPro" id="IPR003533">
    <property type="entry name" value="Doublecortin_dom"/>
</dbReference>
<dbReference type="PANTHER" id="PTHR23004:SF9">
    <property type="entry name" value="DOUBLECORTIN DOMAIN-CONTAINING PROTEIN 2C"/>
    <property type="match status" value="1"/>
</dbReference>
<feature type="domain" description="Doublecortin" evidence="3">
    <location>
        <begin position="135"/>
        <end position="217"/>
    </location>
</feature>
<evidence type="ECO:0000259" key="3">
    <source>
        <dbReference type="PROSITE" id="PS50309"/>
    </source>
</evidence>
<dbReference type="GO" id="GO:0005874">
    <property type="term" value="C:microtubule"/>
    <property type="evidence" value="ECO:0007669"/>
    <property type="project" value="TreeGrafter"/>
</dbReference>
<dbReference type="SMART" id="SM00537">
    <property type="entry name" value="DCX"/>
    <property type="match status" value="2"/>
</dbReference>
<reference evidence="4" key="1">
    <citation type="submission" date="2020-10" db="EMBL/GenBank/DDBJ databases">
        <title>Chromosome-scale genome assembly of the Allis shad, Alosa alosa.</title>
        <authorList>
            <person name="Margot Z."/>
            <person name="Christophe K."/>
            <person name="Cabau C."/>
            <person name="Louis A."/>
            <person name="Berthelot C."/>
            <person name="Parey E."/>
            <person name="Roest Crollius H."/>
            <person name="Montfort J."/>
            <person name="Robinson-Rechavi M."/>
            <person name="Bucao C."/>
            <person name="Bouchez O."/>
            <person name="Gislard M."/>
            <person name="Lluch J."/>
            <person name="Milhes M."/>
            <person name="Lampietro C."/>
            <person name="Lopez Roques C."/>
            <person name="Donnadieu C."/>
            <person name="Braasch I."/>
            <person name="Desvignes T."/>
            <person name="Postlethwait J."/>
            <person name="Bobe J."/>
            <person name="Guiguen Y."/>
        </authorList>
    </citation>
    <scope>NUCLEOTIDE SEQUENCE</scope>
    <source>
        <strain evidence="4">M-15738</strain>
        <tissue evidence="4">Blood</tissue>
    </source>
</reference>